<dbReference type="GO" id="GO:0046930">
    <property type="term" value="C:pore complex"/>
    <property type="evidence" value="ECO:0007669"/>
    <property type="project" value="UniProtKB-KW"/>
</dbReference>
<keyword evidence="19" id="KW-1185">Reference proteome</keyword>
<feature type="signal peptide" evidence="15">
    <location>
        <begin position="1"/>
        <end position="28"/>
    </location>
</feature>
<dbReference type="Pfam" id="PF02563">
    <property type="entry name" value="Poly_export"/>
    <property type="match status" value="1"/>
</dbReference>
<dbReference type="Pfam" id="PF22461">
    <property type="entry name" value="SLBB_2"/>
    <property type="match status" value="1"/>
</dbReference>
<evidence type="ECO:0000256" key="3">
    <source>
        <dbReference type="ARBA" id="ARBA00022448"/>
    </source>
</evidence>
<evidence type="ECO:0000259" key="16">
    <source>
        <dbReference type="Pfam" id="PF02563"/>
    </source>
</evidence>
<comment type="subcellular location">
    <subcellularLocation>
        <location evidence="1">Cell outer membrane</location>
        <topology evidence="1">Multi-pass membrane protein</topology>
    </subcellularLocation>
</comment>
<keyword evidence="3" id="KW-0813">Transport</keyword>
<comment type="similarity">
    <text evidence="2">Belongs to the BexD/CtrA/VexA family.</text>
</comment>
<dbReference type="GO" id="GO:0006811">
    <property type="term" value="P:monoatomic ion transport"/>
    <property type="evidence" value="ECO:0007669"/>
    <property type="project" value="UniProtKB-KW"/>
</dbReference>
<keyword evidence="14" id="KW-0449">Lipoprotein</keyword>
<protein>
    <submittedName>
        <fullName evidence="18">Uncharacterized protein</fullName>
    </submittedName>
</protein>
<evidence type="ECO:0000256" key="13">
    <source>
        <dbReference type="ARBA" id="ARBA00023237"/>
    </source>
</evidence>
<dbReference type="InterPro" id="IPR049712">
    <property type="entry name" value="Poly_export"/>
</dbReference>
<evidence type="ECO:0000256" key="4">
    <source>
        <dbReference type="ARBA" id="ARBA00022452"/>
    </source>
</evidence>
<name>A0A3E0WY88_9GAMM</name>
<evidence type="ECO:0000256" key="6">
    <source>
        <dbReference type="ARBA" id="ARBA00022692"/>
    </source>
</evidence>
<evidence type="ECO:0000259" key="17">
    <source>
        <dbReference type="Pfam" id="PF22461"/>
    </source>
</evidence>
<dbReference type="Gene3D" id="3.10.560.10">
    <property type="entry name" value="Outer membrane lipoprotein wza domain like"/>
    <property type="match status" value="1"/>
</dbReference>
<evidence type="ECO:0000256" key="12">
    <source>
        <dbReference type="ARBA" id="ARBA00023139"/>
    </source>
</evidence>
<evidence type="ECO:0000256" key="5">
    <source>
        <dbReference type="ARBA" id="ARBA00022597"/>
    </source>
</evidence>
<evidence type="ECO:0000256" key="14">
    <source>
        <dbReference type="ARBA" id="ARBA00023288"/>
    </source>
</evidence>
<dbReference type="RefSeq" id="WP_116302127.1">
    <property type="nucleotide sequence ID" value="NZ_NFZV01000008.1"/>
</dbReference>
<dbReference type="InterPro" id="IPR003715">
    <property type="entry name" value="Poly_export_N"/>
</dbReference>
<feature type="chain" id="PRO_5017742110" evidence="15">
    <location>
        <begin position="29"/>
        <end position="193"/>
    </location>
</feature>
<evidence type="ECO:0000256" key="15">
    <source>
        <dbReference type="SAM" id="SignalP"/>
    </source>
</evidence>
<keyword evidence="13" id="KW-0998">Cell outer membrane</keyword>
<dbReference type="InterPro" id="IPR054765">
    <property type="entry name" value="SLBB_dom"/>
</dbReference>
<dbReference type="EMBL" id="NFZW01000008">
    <property type="protein sequence ID" value="RFA36867.1"/>
    <property type="molecule type" value="Genomic_DNA"/>
</dbReference>
<evidence type="ECO:0000256" key="8">
    <source>
        <dbReference type="ARBA" id="ARBA00023047"/>
    </source>
</evidence>
<keyword evidence="9" id="KW-0406">Ion transport</keyword>
<dbReference type="PANTHER" id="PTHR33619:SF3">
    <property type="entry name" value="POLYSACCHARIDE EXPORT PROTEIN GFCE-RELATED"/>
    <property type="match status" value="1"/>
</dbReference>
<keyword evidence="10" id="KW-0626">Porin</keyword>
<proteinExistence type="inferred from homology"/>
<dbReference type="Proteomes" id="UP000256763">
    <property type="component" value="Unassembled WGS sequence"/>
</dbReference>
<keyword evidence="6" id="KW-0812">Transmembrane</keyword>
<evidence type="ECO:0000256" key="7">
    <source>
        <dbReference type="ARBA" id="ARBA00022729"/>
    </source>
</evidence>
<evidence type="ECO:0000313" key="19">
    <source>
        <dbReference type="Proteomes" id="UP000256763"/>
    </source>
</evidence>
<keyword evidence="12" id="KW-0564">Palmitate</keyword>
<comment type="caution">
    <text evidence="18">The sequence shown here is derived from an EMBL/GenBank/DDBJ whole genome shotgun (WGS) entry which is preliminary data.</text>
</comment>
<evidence type="ECO:0000256" key="2">
    <source>
        <dbReference type="ARBA" id="ARBA00009450"/>
    </source>
</evidence>
<keyword evidence="4" id="KW-1134">Transmembrane beta strand</keyword>
<dbReference type="GO" id="GO:0009279">
    <property type="term" value="C:cell outer membrane"/>
    <property type="evidence" value="ECO:0007669"/>
    <property type="project" value="UniProtKB-SubCell"/>
</dbReference>
<gene>
    <name evidence="18" type="ORF">CAL65_10130</name>
</gene>
<sequence length="193" mass="20726">MTRRLKSKLLLCAALVALFAFSKGGAAAAGVDNDDYRLREGDLLMVTVWREESLQKEVRVLPDGSITYPLVGRLDVAGLTVAEVKERVGERLARYISDPEVTVLVTGIEGNQVHVLGRVNKPGPIVMAGPTTALQAISLAGGLDPFASGNAIQVLRQTADGDELLPVRYNDLIRGRSLDTNVRLQPGDTLLVP</sequence>
<evidence type="ECO:0000313" key="18">
    <source>
        <dbReference type="EMBL" id="RFA36867.1"/>
    </source>
</evidence>
<accession>A0A3E0WY88</accession>
<evidence type="ECO:0000256" key="9">
    <source>
        <dbReference type="ARBA" id="ARBA00023065"/>
    </source>
</evidence>
<evidence type="ECO:0000256" key="10">
    <source>
        <dbReference type="ARBA" id="ARBA00023114"/>
    </source>
</evidence>
<keyword evidence="5" id="KW-0762">Sugar transport</keyword>
<evidence type="ECO:0000256" key="11">
    <source>
        <dbReference type="ARBA" id="ARBA00023136"/>
    </source>
</evidence>
<feature type="domain" description="SLBB" evidence="17">
    <location>
        <begin position="112"/>
        <end position="192"/>
    </location>
</feature>
<keyword evidence="11" id="KW-0472">Membrane</keyword>
<keyword evidence="8" id="KW-0625">Polysaccharide transport</keyword>
<reference evidence="19" key="1">
    <citation type="submission" date="2017-05" db="EMBL/GenBank/DDBJ databases">
        <authorList>
            <person name="Sharma S."/>
            <person name="Sidhu C."/>
            <person name="Pinnaka A.K."/>
        </authorList>
    </citation>
    <scope>NUCLEOTIDE SEQUENCE [LARGE SCALE GENOMIC DNA]</scope>
    <source>
        <strain evidence="19">AK93</strain>
    </source>
</reference>
<feature type="domain" description="Polysaccharide export protein N-terminal" evidence="16">
    <location>
        <begin position="33"/>
        <end position="105"/>
    </location>
</feature>
<keyword evidence="7 15" id="KW-0732">Signal</keyword>
<evidence type="ECO:0000256" key="1">
    <source>
        <dbReference type="ARBA" id="ARBA00004571"/>
    </source>
</evidence>
<dbReference type="AlphaFoldDB" id="A0A3E0WY88"/>
<dbReference type="OrthoDB" id="9808421at2"/>
<organism evidence="18 19">
    <name type="scientific">Alkalilimnicola ehrlichii</name>
    <dbReference type="NCBI Taxonomy" id="351052"/>
    <lineage>
        <taxon>Bacteria</taxon>
        <taxon>Pseudomonadati</taxon>
        <taxon>Pseudomonadota</taxon>
        <taxon>Gammaproteobacteria</taxon>
        <taxon>Chromatiales</taxon>
        <taxon>Ectothiorhodospiraceae</taxon>
        <taxon>Alkalilimnicola</taxon>
    </lineage>
</organism>
<dbReference type="Gene3D" id="3.30.1950.10">
    <property type="entry name" value="wza like domain"/>
    <property type="match status" value="1"/>
</dbReference>
<dbReference type="GO" id="GO:0015159">
    <property type="term" value="F:polysaccharide transmembrane transporter activity"/>
    <property type="evidence" value="ECO:0007669"/>
    <property type="project" value="InterPro"/>
</dbReference>
<dbReference type="GO" id="GO:0015288">
    <property type="term" value="F:porin activity"/>
    <property type="evidence" value="ECO:0007669"/>
    <property type="project" value="UniProtKB-KW"/>
</dbReference>
<dbReference type="PANTHER" id="PTHR33619">
    <property type="entry name" value="POLYSACCHARIDE EXPORT PROTEIN GFCE-RELATED"/>
    <property type="match status" value="1"/>
</dbReference>